<name>A0A0F9KS33_9ZZZZ</name>
<reference evidence="1" key="1">
    <citation type="journal article" date="2015" name="Nature">
        <title>Complex archaea that bridge the gap between prokaryotes and eukaryotes.</title>
        <authorList>
            <person name="Spang A."/>
            <person name="Saw J.H."/>
            <person name="Jorgensen S.L."/>
            <person name="Zaremba-Niedzwiedzka K."/>
            <person name="Martijn J."/>
            <person name="Lind A.E."/>
            <person name="van Eijk R."/>
            <person name="Schleper C."/>
            <person name="Guy L."/>
            <person name="Ettema T.J."/>
        </authorList>
    </citation>
    <scope>NUCLEOTIDE SEQUENCE</scope>
</reference>
<proteinExistence type="predicted"/>
<protein>
    <submittedName>
        <fullName evidence="1">Uncharacterized protein</fullName>
    </submittedName>
</protein>
<accession>A0A0F9KS33</accession>
<dbReference type="EMBL" id="LAZR01014277">
    <property type="protein sequence ID" value="KKM18175.1"/>
    <property type="molecule type" value="Genomic_DNA"/>
</dbReference>
<dbReference type="AlphaFoldDB" id="A0A0F9KS33"/>
<sequence length="103" mass="11614">MRKYRQARTDYPDEVLGIYDNGGTTIDRYTIVFTPFECDGCTFFPFLDMSGAPYHPQGVCLHGETEGYRITGGWGTGQKVISFNVLPTDCQRAVREDLEGYSL</sequence>
<comment type="caution">
    <text evidence="1">The sequence shown here is derived from an EMBL/GenBank/DDBJ whole genome shotgun (WGS) entry which is preliminary data.</text>
</comment>
<gene>
    <name evidence="1" type="ORF">LCGC14_1668280</name>
</gene>
<organism evidence="1">
    <name type="scientific">marine sediment metagenome</name>
    <dbReference type="NCBI Taxonomy" id="412755"/>
    <lineage>
        <taxon>unclassified sequences</taxon>
        <taxon>metagenomes</taxon>
        <taxon>ecological metagenomes</taxon>
    </lineage>
</organism>
<evidence type="ECO:0000313" key="1">
    <source>
        <dbReference type="EMBL" id="KKM18175.1"/>
    </source>
</evidence>